<dbReference type="Proteomes" id="UP000053989">
    <property type="component" value="Unassembled WGS sequence"/>
</dbReference>
<organism evidence="3 4">
    <name type="scientific">Scleroderma citrinum Foug A</name>
    <dbReference type="NCBI Taxonomy" id="1036808"/>
    <lineage>
        <taxon>Eukaryota</taxon>
        <taxon>Fungi</taxon>
        <taxon>Dikarya</taxon>
        <taxon>Basidiomycota</taxon>
        <taxon>Agaricomycotina</taxon>
        <taxon>Agaricomycetes</taxon>
        <taxon>Agaricomycetidae</taxon>
        <taxon>Boletales</taxon>
        <taxon>Sclerodermatineae</taxon>
        <taxon>Sclerodermataceae</taxon>
        <taxon>Scleroderma</taxon>
    </lineage>
</organism>
<keyword evidence="1" id="KW-0812">Transmembrane</keyword>
<name>A0A0C3A9H3_9AGAM</name>
<evidence type="ECO:0000313" key="3">
    <source>
        <dbReference type="EMBL" id="KIM61537.1"/>
    </source>
</evidence>
<evidence type="ECO:0000256" key="1">
    <source>
        <dbReference type="SAM" id="Phobius"/>
    </source>
</evidence>
<dbReference type="OrthoDB" id="3038503at2759"/>
<evidence type="ECO:0000313" key="4">
    <source>
        <dbReference type="Proteomes" id="UP000053989"/>
    </source>
</evidence>
<reference evidence="3 4" key="1">
    <citation type="submission" date="2014-04" db="EMBL/GenBank/DDBJ databases">
        <authorList>
            <consortium name="DOE Joint Genome Institute"/>
            <person name="Kuo A."/>
            <person name="Kohler A."/>
            <person name="Nagy L.G."/>
            <person name="Floudas D."/>
            <person name="Copeland A."/>
            <person name="Barry K.W."/>
            <person name="Cichocki N."/>
            <person name="Veneault-Fourrey C."/>
            <person name="LaButti K."/>
            <person name="Lindquist E.A."/>
            <person name="Lipzen A."/>
            <person name="Lundell T."/>
            <person name="Morin E."/>
            <person name="Murat C."/>
            <person name="Sun H."/>
            <person name="Tunlid A."/>
            <person name="Henrissat B."/>
            <person name="Grigoriev I.V."/>
            <person name="Hibbett D.S."/>
            <person name="Martin F."/>
            <person name="Nordberg H.P."/>
            <person name="Cantor M.N."/>
            <person name="Hua S.X."/>
        </authorList>
    </citation>
    <scope>NUCLEOTIDE SEQUENCE [LARGE SCALE GENOMIC DNA]</scope>
    <source>
        <strain evidence="3 4">Foug A</strain>
    </source>
</reference>
<dbReference type="Pfam" id="PF20151">
    <property type="entry name" value="DUF6533"/>
    <property type="match status" value="1"/>
</dbReference>
<dbReference type="AlphaFoldDB" id="A0A0C3A9H3"/>
<gene>
    <name evidence="3" type="ORF">SCLCIDRAFT_876481</name>
</gene>
<accession>A0A0C3A9H3</accession>
<evidence type="ECO:0000259" key="2">
    <source>
        <dbReference type="Pfam" id="PF20151"/>
    </source>
</evidence>
<dbReference type="InterPro" id="IPR045340">
    <property type="entry name" value="DUF6533"/>
</dbReference>
<sequence>MAIVVGSPLPADELSMNGLLPAIRMQSETRVAVTVLLCYEYILTLDQEIEVIWKRRWNLSTALYVFVRYFGTLYNVTATVLMVMRRSDRVSLD</sequence>
<keyword evidence="1" id="KW-1133">Transmembrane helix</keyword>
<reference evidence="4" key="2">
    <citation type="submission" date="2015-01" db="EMBL/GenBank/DDBJ databases">
        <title>Evolutionary Origins and Diversification of the Mycorrhizal Mutualists.</title>
        <authorList>
            <consortium name="DOE Joint Genome Institute"/>
            <consortium name="Mycorrhizal Genomics Consortium"/>
            <person name="Kohler A."/>
            <person name="Kuo A."/>
            <person name="Nagy L.G."/>
            <person name="Floudas D."/>
            <person name="Copeland A."/>
            <person name="Barry K.W."/>
            <person name="Cichocki N."/>
            <person name="Veneault-Fourrey C."/>
            <person name="LaButti K."/>
            <person name="Lindquist E.A."/>
            <person name="Lipzen A."/>
            <person name="Lundell T."/>
            <person name="Morin E."/>
            <person name="Murat C."/>
            <person name="Riley R."/>
            <person name="Ohm R."/>
            <person name="Sun H."/>
            <person name="Tunlid A."/>
            <person name="Henrissat B."/>
            <person name="Grigoriev I.V."/>
            <person name="Hibbett D.S."/>
            <person name="Martin F."/>
        </authorList>
    </citation>
    <scope>NUCLEOTIDE SEQUENCE [LARGE SCALE GENOMIC DNA]</scope>
    <source>
        <strain evidence="4">Foug A</strain>
    </source>
</reference>
<keyword evidence="1" id="KW-0472">Membrane</keyword>
<dbReference type="HOGENOM" id="CLU_2499215_0_0_1"/>
<feature type="transmembrane region" description="Helical" evidence="1">
    <location>
        <begin position="63"/>
        <end position="84"/>
    </location>
</feature>
<protein>
    <recommendedName>
        <fullName evidence="2">DUF6533 domain-containing protein</fullName>
    </recommendedName>
</protein>
<dbReference type="InParanoid" id="A0A0C3A9H3"/>
<proteinExistence type="predicted"/>
<feature type="domain" description="DUF6533" evidence="2">
    <location>
        <begin position="30"/>
        <end position="71"/>
    </location>
</feature>
<dbReference type="EMBL" id="KN822051">
    <property type="protein sequence ID" value="KIM61537.1"/>
    <property type="molecule type" value="Genomic_DNA"/>
</dbReference>
<keyword evidence="4" id="KW-1185">Reference proteome</keyword>